<evidence type="ECO:0000313" key="3">
    <source>
        <dbReference type="EMBL" id="BCS00337.1"/>
    </source>
</evidence>
<evidence type="ECO:0000256" key="2">
    <source>
        <dbReference type="ARBA" id="ARBA00023239"/>
    </source>
</evidence>
<dbReference type="GO" id="GO:0016838">
    <property type="term" value="F:carbon-oxygen lyase activity, acting on phosphates"/>
    <property type="evidence" value="ECO:0007669"/>
    <property type="project" value="InterPro"/>
</dbReference>
<evidence type="ECO:0000313" key="5">
    <source>
        <dbReference type="Proteomes" id="UP000075230"/>
    </source>
</evidence>
<protein>
    <submittedName>
        <fullName evidence="4">Uncharacterized protein</fullName>
    </submittedName>
</protein>
<reference evidence="3" key="4">
    <citation type="submission" date="2021-02" db="EMBL/GenBank/DDBJ databases">
        <title>Aspergillus luchuensis mut. kawachii IFO 4304 genome sequence.</title>
        <authorList>
            <person name="Mori K."/>
            <person name="Kadooka C."/>
            <person name="Goto M."/>
            <person name="Futagami T."/>
        </authorList>
    </citation>
    <scope>NUCLEOTIDE SEQUENCE</scope>
    <source>
        <strain evidence="3">IFO 4308</strain>
    </source>
</reference>
<accession>A0A146G0H4</accession>
<evidence type="ECO:0000313" key="6">
    <source>
        <dbReference type="Proteomes" id="UP000661280"/>
    </source>
</evidence>
<evidence type="ECO:0000313" key="4">
    <source>
        <dbReference type="EMBL" id="GAT31370.1"/>
    </source>
</evidence>
<gene>
    <name evidence="3" type="ORF">AKAW2_50678S</name>
    <name evidence="4" type="ORF">RIB2604_04301010</name>
</gene>
<dbReference type="KEGG" id="aluc:AKAW2_50678S"/>
<dbReference type="GeneID" id="64961658"/>
<name>A0A146G0H4_ASPKA</name>
<dbReference type="Pfam" id="PF06330">
    <property type="entry name" value="TRI5"/>
    <property type="match status" value="1"/>
</dbReference>
<reference evidence="5" key="2">
    <citation type="submission" date="2016-02" db="EMBL/GenBank/DDBJ databases">
        <title>Genome sequencing of Aspergillus luchuensis NBRC 4314.</title>
        <authorList>
            <person name="Yamada O."/>
        </authorList>
    </citation>
    <scope>NUCLEOTIDE SEQUENCE [LARGE SCALE GENOMIC DNA]</scope>
    <source>
        <strain evidence="5">RIB 2604</strain>
    </source>
</reference>
<comment type="similarity">
    <text evidence="1">Belongs to the trichodiene synthase family.</text>
</comment>
<proteinExistence type="inferred from homology"/>
<dbReference type="SUPFAM" id="SSF48576">
    <property type="entry name" value="Terpenoid synthases"/>
    <property type="match status" value="1"/>
</dbReference>
<dbReference type="EMBL" id="AP024429">
    <property type="protein sequence ID" value="BCS00337.1"/>
    <property type="molecule type" value="Genomic_DNA"/>
</dbReference>
<sequence length="213" mass="24131">MMDSIAQYRQQLVQLSSTVAEVSEEPSTMFSLLTSVFEEFDREFPTACANKLFASVVNSLSSLELEYGQSAIFSSVVSPTFPKYFRNMYGSSEAYVYFLLPHEVSSMSRLKRLLQAAPELLDNTDEINDLFSFYKESVVGLERETFVYQKARVDGSSAYQTSQMLSGEILRRERLIQSILQSDPVLAHLASMYIRGQIACYLSSERLRPSELA</sequence>
<reference evidence="3" key="3">
    <citation type="submission" date="2021-01" db="EMBL/GenBank/DDBJ databases">
        <authorList>
            <consortium name="Aspergillus luchuensis mut. kawachii IFO 4304 genome sequencing consortium"/>
            <person name="Kazuki M."/>
            <person name="Futagami T."/>
        </authorList>
    </citation>
    <scope>NUCLEOTIDE SEQUENCE</scope>
    <source>
        <strain evidence="3">IFO 4308</strain>
    </source>
</reference>
<dbReference type="Gene3D" id="1.10.600.10">
    <property type="entry name" value="Farnesyl Diphosphate Synthase"/>
    <property type="match status" value="1"/>
</dbReference>
<dbReference type="InterPro" id="IPR024652">
    <property type="entry name" value="Trichodiene_synth"/>
</dbReference>
<dbReference type="Proteomes" id="UP000661280">
    <property type="component" value="Chromosome 5"/>
</dbReference>
<dbReference type="VEuPathDB" id="FungiDB:ASPFODRAFT_36183"/>
<dbReference type="Proteomes" id="UP000075230">
    <property type="component" value="Unassembled WGS sequence"/>
</dbReference>
<organism evidence="4 5">
    <name type="scientific">Aspergillus kawachii</name>
    <name type="common">White koji mold</name>
    <name type="synonym">Aspergillus awamori var. kawachi</name>
    <dbReference type="NCBI Taxonomy" id="1069201"/>
    <lineage>
        <taxon>Eukaryota</taxon>
        <taxon>Fungi</taxon>
        <taxon>Dikarya</taxon>
        <taxon>Ascomycota</taxon>
        <taxon>Pezizomycotina</taxon>
        <taxon>Eurotiomycetes</taxon>
        <taxon>Eurotiomycetidae</taxon>
        <taxon>Eurotiales</taxon>
        <taxon>Aspergillaceae</taxon>
        <taxon>Aspergillus</taxon>
        <taxon>Aspergillus subgen. Circumdati</taxon>
    </lineage>
</organism>
<reference evidence="4 5" key="1">
    <citation type="journal article" date="2016" name="DNA Res.">
        <title>Genome sequence of Aspergillus luchuensis NBRC 4314.</title>
        <authorList>
            <person name="Yamada O."/>
            <person name="Machida M."/>
            <person name="Hosoyama A."/>
            <person name="Goto M."/>
            <person name="Takahashi T."/>
            <person name="Futagami T."/>
            <person name="Yamagata Y."/>
            <person name="Takeuchi M."/>
            <person name="Kobayashi T."/>
            <person name="Koike H."/>
            <person name="Abe K."/>
            <person name="Asai K."/>
            <person name="Arita M."/>
            <person name="Fujita N."/>
            <person name="Fukuda K."/>
            <person name="Higa K."/>
            <person name="Horikawa H."/>
            <person name="Ishikawa T."/>
            <person name="Jinno K."/>
            <person name="Kato Y."/>
            <person name="Kirimura K."/>
            <person name="Mizutani O."/>
            <person name="Nakasone K."/>
            <person name="Sano M."/>
            <person name="Shiraishi Y."/>
            <person name="Tsukahara M."/>
            <person name="Gomi K."/>
        </authorList>
    </citation>
    <scope>NUCLEOTIDE SEQUENCE [LARGE SCALE GENOMIC DNA]</scope>
    <source>
        <strain evidence="4 5">RIB 2604</strain>
    </source>
</reference>
<keyword evidence="6" id="KW-1185">Reference proteome</keyword>
<keyword evidence="2" id="KW-0456">Lyase</keyword>
<dbReference type="OrthoDB" id="2998174at2759"/>
<dbReference type="AlphaFoldDB" id="A0A146G0H4"/>
<dbReference type="InterPro" id="IPR008949">
    <property type="entry name" value="Isoprenoid_synthase_dom_sf"/>
</dbReference>
<evidence type="ECO:0000256" key="1">
    <source>
        <dbReference type="ARBA" id="ARBA00007946"/>
    </source>
</evidence>
<dbReference type="EMBL" id="BCWF01000042">
    <property type="protein sequence ID" value="GAT31370.1"/>
    <property type="molecule type" value="Genomic_DNA"/>
</dbReference>
<dbReference type="RefSeq" id="XP_041544099.1">
    <property type="nucleotide sequence ID" value="XM_041690522.1"/>
</dbReference>